<dbReference type="Pfam" id="PF00512">
    <property type="entry name" value="HisKA"/>
    <property type="match status" value="1"/>
</dbReference>
<gene>
    <name evidence="16" type="ORF">DS2_15719</name>
</gene>
<feature type="domain" description="Histidine kinase" evidence="13">
    <location>
        <begin position="352"/>
        <end position="573"/>
    </location>
</feature>
<dbReference type="InterPro" id="IPR036097">
    <property type="entry name" value="HisK_dim/P_sf"/>
</dbReference>
<keyword evidence="5" id="KW-0547">Nucleotide-binding</keyword>
<dbReference type="Gene3D" id="1.10.287.130">
    <property type="match status" value="1"/>
</dbReference>
<keyword evidence="7" id="KW-0067">ATP-binding</keyword>
<dbReference type="PROSITE" id="PS50109">
    <property type="entry name" value="HIS_KIN"/>
    <property type="match status" value="1"/>
</dbReference>
<comment type="catalytic activity">
    <reaction evidence="1">
        <text>ATP + protein L-histidine = ADP + protein N-phospho-L-histidine.</text>
        <dbReference type="EC" id="2.7.13.3"/>
    </reaction>
</comment>
<evidence type="ECO:0000256" key="11">
    <source>
        <dbReference type="PROSITE-ProRule" id="PRU00169"/>
    </source>
</evidence>
<dbReference type="GO" id="GO:0005524">
    <property type="term" value="F:ATP binding"/>
    <property type="evidence" value="ECO:0007669"/>
    <property type="project" value="UniProtKB-KW"/>
</dbReference>
<dbReference type="InterPro" id="IPR011006">
    <property type="entry name" value="CheY-like_superfamily"/>
</dbReference>
<dbReference type="CDD" id="cd16922">
    <property type="entry name" value="HATPase_EvgS-ArcB-TorS-like"/>
    <property type="match status" value="1"/>
</dbReference>
<feature type="domain" description="PAC" evidence="15">
    <location>
        <begin position="278"/>
        <end position="334"/>
    </location>
</feature>
<dbReference type="OrthoDB" id="9810730at2"/>
<dbReference type="EMBL" id="ARZY01000037">
    <property type="protein sequence ID" value="EWH08773.1"/>
    <property type="molecule type" value="Genomic_DNA"/>
</dbReference>
<evidence type="ECO:0000256" key="4">
    <source>
        <dbReference type="ARBA" id="ARBA00022679"/>
    </source>
</evidence>
<dbReference type="Gene3D" id="3.30.565.10">
    <property type="entry name" value="Histidine kinase-like ATPase, C-terminal domain"/>
    <property type="match status" value="1"/>
</dbReference>
<dbReference type="AlphaFoldDB" id="W7QKZ1"/>
<dbReference type="STRING" id="1328313.DS2_15719"/>
<dbReference type="InterPro" id="IPR001610">
    <property type="entry name" value="PAC"/>
</dbReference>
<feature type="modified residue" description="4-aspartylphosphate" evidence="11">
    <location>
        <position position="644"/>
    </location>
</feature>
<keyword evidence="12" id="KW-0472">Membrane</keyword>
<dbReference type="GO" id="GO:0000155">
    <property type="term" value="F:phosphorelay sensor kinase activity"/>
    <property type="evidence" value="ECO:0007669"/>
    <property type="project" value="InterPro"/>
</dbReference>
<evidence type="ECO:0000256" key="12">
    <source>
        <dbReference type="SAM" id="Phobius"/>
    </source>
</evidence>
<dbReference type="SUPFAM" id="SSF52172">
    <property type="entry name" value="CheY-like"/>
    <property type="match status" value="1"/>
</dbReference>
<dbReference type="InterPro" id="IPR036890">
    <property type="entry name" value="HATPase_C_sf"/>
</dbReference>
<dbReference type="FunFam" id="3.30.565.10:FF:000010">
    <property type="entry name" value="Sensor histidine kinase RcsC"/>
    <property type="match status" value="1"/>
</dbReference>
<dbReference type="PRINTS" id="PR00344">
    <property type="entry name" value="BCTRLSENSOR"/>
</dbReference>
<keyword evidence="12" id="KW-1133">Transmembrane helix</keyword>
<feature type="transmembrane region" description="Helical" evidence="12">
    <location>
        <begin position="12"/>
        <end position="37"/>
    </location>
</feature>
<keyword evidence="4" id="KW-0808">Transferase</keyword>
<dbReference type="SMART" id="SM00448">
    <property type="entry name" value="REC"/>
    <property type="match status" value="1"/>
</dbReference>
<dbReference type="Proteomes" id="UP000019276">
    <property type="component" value="Unassembled WGS sequence"/>
</dbReference>
<comment type="caution">
    <text evidence="16">The sequence shown here is derived from an EMBL/GenBank/DDBJ whole genome shotgun (WGS) entry which is preliminary data.</text>
</comment>
<feature type="domain" description="Response regulatory" evidence="14">
    <location>
        <begin position="595"/>
        <end position="709"/>
    </location>
</feature>
<feature type="transmembrane region" description="Helical" evidence="12">
    <location>
        <begin position="149"/>
        <end position="171"/>
    </location>
</feature>
<dbReference type="PROSITE" id="PS50110">
    <property type="entry name" value="RESPONSE_REGULATORY"/>
    <property type="match status" value="1"/>
</dbReference>
<dbReference type="EC" id="2.7.13.3" evidence="2"/>
<dbReference type="InterPro" id="IPR000014">
    <property type="entry name" value="PAS"/>
</dbReference>
<feature type="transmembrane region" description="Helical" evidence="12">
    <location>
        <begin position="43"/>
        <end position="61"/>
    </location>
</feature>
<evidence type="ECO:0000256" key="10">
    <source>
        <dbReference type="ARBA" id="ARBA00068150"/>
    </source>
</evidence>
<evidence type="ECO:0000259" key="13">
    <source>
        <dbReference type="PROSITE" id="PS50109"/>
    </source>
</evidence>
<dbReference type="SUPFAM" id="SSF47384">
    <property type="entry name" value="Homodimeric domain of signal transducing histidine kinase"/>
    <property type="match status" value="1"/>
</dbReference>
<dbReference type="InterPro" id="IPR004358">
    <property type="entry name" value="Sig_transdc_His_kin-like_C"/>
</dbReference>
<evidence type="ECO:0000256" key="8">
    <source>
        <dbReference type="ARBA" id="ARBA00023012"/>
    </source>
</evidence>
<organism evidence="16 17">
    <name type="scientific">Catenovulum agarivorans DS-2</name>
    <dbReference type="NCBI Taxonomy" id="1328313"/>
    <lineage>
        <taxon>Bacteria</taxon>
        <taxon>Pseudomonadati</taxon>
        <taxon>Pseudomonadota</taxon>
        <taxon>Gammaproteobacteria</taxon>
        <taxon>Alteromonadales</taxon>
        <taxon>Alteromonadaceae</taxon>
        <taxon>Catenovulum</taxon>
    </lineage>
</organism>
<evidence type="ECO:0000256" key="7">
    <source>
        <dbReference type="ARBA" id="ARBA00022840"/>
    </source>
</evidence>
<dbReference type="SMART" id="SM00388">
    <property type="entry name" value="HisKA"/>
    <property type="match status" value="1"/>
</dbReference>
<dbReference type="InterPro" id="IPR005467">
    <property type="entry name" value="His_kinase_dom"/>
</dbReference>
<dbReference type="PROSITE" id="PS50113">
    <property type="entry name" value="PAC"/>
    <property type="match status" value="1"/>
</dbReference>
<dbReference type="RefSeq" id="WP_051479938.1">
    <property type="nucleotide sequence ID" value="NZ_ARZY01000037.1"/>
</dbReference>
<sequence length="713" mass="79325">MKSSDKANFRNLIIHKAMSIMVIFSIPAAVLAAVRLQYLEMDLVNLVQLILVGSFWCVYAFRTKLSYAIKAHSLIWLMFLIALTGLVRFGVAGSAGLTAIFCLYLVSIFWGYKRAYFFLVGFTLSYFVSASLIHLGWNQHDLTYSNSNIIYIAWVLEAFMLCCFGSAVILLNGLQISHFGSALQLADQTIEQKNQALMQSNKELNDTAEFLQLVLDHIHVRVFWKDQALIYRGCNKAFANDAGLAAPADIVGKDDYQQVWKEQADAYRADDYSVIQNGTSKINYIEQQTRQDGSVAWVRTSKIALRDSQGQIVGMLGTYEDITEQKFADQRLKEAKSKAEAANFAKSQFLANMSHEIRTPLNGVIGMTQLCLQTELNDQQKDYLSKVSISARSLLSIINDVLDFSKIEAGKLEIEEIEFSLNDIYRQLEATHGYIAKEKGLTFDVKKCRFKDRVLLGDPVRIVQVVNNLCANAIKFTPQGMVIVFSDLVEQRDKSYILSMQVYDTGVGIAKEAQNKLFSAFEQADKSTSRKFGGTGLGLAISKRLAQMMGGDLTFSSTLGKGSTFELAIPITLKPQTIKAGGEQKTTRPILAGCKILIAEDNEINQEVVKAMLLDTQADITFVEDGLEAVRQCQVNMPDLILMDIQMPNLDGVSATKAIREFAPRVPIIALTANVMTHEVGDYLAAGMTECLAKPINLEAFYRVLAKYSTTTL</sequence>
<evidence type="ECO:0000259" key="14">
    <source>
        <dbReference type="PROSITE" id="PS50110"/>
    </source>
</evidence>
<dbReference type="Pfam" id="PF02518">
    <property type="entry name" value="HATPase_c"/>
    <property type="match status" value="1"/>
</dbReference>
<feature type="transmembrane region" description="Helical" evidence="12">
    <location>
        <begin position="117"/>
        <end position="137"/>
    </location>
</feature>
<evidence type="ECO:0000256" key="9">
    <source>
        <dbReference type="ARBA" id="ARBA00064003"/>
    </source>
</evidence>
<accession>W7QKZ1</accession>
<dbReference type="CDD" id="cd00082">
    <property type="entry name" value="HisKA"/>
    <property type="match status" value="1"/>
</dbReference>
<dbReference type="SMART" id="SM00086">
    <property type="entry name" value="PAC"/>
    <property type="match status" value="1"/>
</dbReference>
<keyword evidence="6 16" id="KW-0418">Kinase</keyword>
<evidence type="ECO:0000313" key="16">
    <source>
        <dbReference type="EMBL" id="EWH08773.1"/>
    </source>
</evidence>
<dbReference type="SUPFAM" id="SSF55785">
    <property type="entry name" value="PYP-like sensor domain (PAS domain)"/>
    <property type="match status" value="1"/>
</dbReference>
<evidence type="ECO:0000256" key="5">
    <source>
        <dbReference type="ARBA" id="ARBA00022741"/>
    </source>
</evidence>
<evidence type="ECO:0000256" key="3">
    <source>
        <dbReference type="ARBA" id="ARBA00022553"/>
    </source>
</evidence>
<keyword evidence="8" id="KW-0902">Two-component regulatory system</keyword>
<dbReference type="InterPro" id="IPR000700">
    <property type="entry name" value="PAS-assoc_C"/>
</dbReference>
<dbReference type="InterPro" id="IPR001789">
    <property type="entry name" value="Sig_transdc_resp-reg_receiver"/>
</dbReference>
<reference evidence="16 17" key="1">
    <citation type="journal article" date="2014" name="Genome Announc.">
        <title>Draft Genome Sequence of the Agar-Degrading Bacterium Catenovulum sp. Strain DS-2, Isolated from Intestines of Haliotis diversicolor.</title>
        <authorList>
            <person name="Shan D."/>
            <person name="Li X."/>
            <person name="Gu Z."/>
            <person name="Wei G."/>
            <person name="Gao Z."/>
            <person name="Shao Z."/>
        </authorList>
    </citation>
    <scope>NUCLEOTIDE SEQUENCE [LARGE SCALE GENOMIC DNA]</scope>
    <source>
        <strain evidence="16 17">DS-2</strain>
    </source>
</reference>
<dbReference type="FunFam" id="1.10.287.130:FF:000002">
    <property type="entry name" value="Two-component osmosensing histidine kinase"/>
    <property type="match status" value="1"/>
</dbReference>
<dbReference type="PANTHER" id="PTHR45339">
    <property type="entry name" value="HYBRID SIGNAL TRANSDUCTION HISTIDINE KINASE J"/>
    <property type="match status" value="1"/>
</dbReference>
<feature type="transmembrane region" description="Helical" evidence="12">
    <location>
        <begin position="73"/>
        <end position="89"/>
    </location>
</feature>
<dbReference type="InterPro" id="IPR013656">
    <property type="entry name" value="PAS_4"/>
</dbReference>
<evidence type="ECO:0000259" key="15">
    <source>
        <dbReference type="PROSITE" id="PS50113"/>
    </source>
</evidence>
<dbReference type="Pfam" id="PF08448">
    <property type="entry name" value="PAS_4"/>
    <property type="match status" value="1"/>
</dbReference>
<dbReference type="SMART" id="SM00387">
    <property type="entry name" value="HATPase_c"/>
    <property type="match status" value="1"/>
</dbReference>
<name>W7QKZ1_9ALTE</name>
<keyword evidence="12" id="KW-0812">Transmembrane</keyword>
<keyword evidence="3 11" id="KW-0597">Phosphoprotein</keyword>
<evidence type="ECO:0000256" key="2">
    <source>
        <dbReference type="ARBA" id="ARBA00012438"/>
    </source>
</evidence>
<dbReference type="NCBIfam" id="TIGR00229">
    <property type="entry name" value="sensory_box"/>
    <property type="match status" value="1"/>
</dbReference>
<dbReference type="SUPFAM" id="SSF55874">
    <property type="entry name" value="ATPase domain of HSP90 chaperone/DNA topoisomerase II/histidine kinase"/>
    <property type="match status" value="1"/>
</dbReference>
<dbReference type="PANTHER" id="PTHR45339:SF3">
    <property type="entry name" value="HISTIDINE KINASE"/>
    <property type="match status" value="1"/>
</dbReference>
<dbReference type="InterPro" id="IPR003594">
    <property type="entry name" value="HATPase_dom"/>
</dbReference>
<dbReference type="Gene3D" id="3.30.450.20">
    <property type="entry name" value="PAS domain"/>
    <property type="match status" value="1"/>
</dbReference>
<evidence type="ECO:0000313" key="17">
    <source>
        <dbReference type="Proteomes" id="UP000019276"/>
    </source>
</evidence>
<dbReference type="Gene3D" id="3.40.50.2300">
    <property type="match status" value="1"/>
</dbReference>
<dbReference type="CDD" id="cd17546">
    <property type="entry name" value="REC_hyHK_CKI1_RcsC-like"/>
    <property type="match status" value="1"/>
</dbReference>
<dbReference type="eggNOG" id="COG2205">
    <property type="taxonomic scope" value="Bacteria"/>
</dbReference>
<dbReference type="Pfam" id="PF00072">
    <property type="entry name" value="Response_reg"/>
    <property type="match status" value="1"/>
</dbReference>
<proteinExistence type="predicted"/>
<evidence type="ECO:0000256" key="6">
    <source>
        <dbReference type="ARBA" id="ARBA00022777"/>
    </source>
</evidence>
<dbReference type="InterPro" id="IPR035965">
    <property type="entry name" value="PAS-like_dom_sf"/>
</dbReference>
<comment type="subunit">
    <text evidence="9">At low DSF concentrations, interacts with RpfF.</text>
</comment>
<dbReference type="CDD" id="cd00130">
    <property type="entry name" value="PAS"/>
    <property type="match status" value="1"/>
</dbReference>
<keyword evidence="17" id="KW-1185">Reference proteome</keyword>
<protein>
    <recommendedName>
        <fullName evidence="10">Sensory/regulatory protein RpfC</fullName>
        <ecNumber evidence="2">2.7.13.3</ecNumber>
    </recommendedName>
</protein>
<evidence type="ECO:0000256" key="1">
    <source>
        <dbReference type="ARBA" id="ARBA00000085"/>
    </source>
</evidence>
<dbReference type="InterPro" id="IPR003661">
    <property type="entry name" value="HisK_dim/P_dom"/>
</dbReference>